<dbReference type="NCBIfam" id="NF033711">
    <property type="entry name" value="T9SS_PorQ"/>
    <property type="match status" value="1"/>
</dbReference>
<evidence type="ECO:0000313" key="3">
    <source>
        <dbReference type="Proteomes" id="UP000004671"/>
    </source>
</evidence>
<feature type="signal peptide" evidence="1">
    <location>
        <begin position="1"/>
        <end position="21"/>
    </location>
</feature>
<organism evidence="2 3">
    <name type="scientific">Caldithrix abyssi DSM 13497</name>
    <dbReference type="NCBI Taxonomy" id="880073"/>
    <lineage>
        <taxon>Bacteria</taxon>
        <taxon>Pseudomonadati</taxon>
        <taxon>Calditrichota</taxon>
        <taxon>Calditrichia</taxon>
        <taxon>Calditrichales</taxon>
        <taxon>Calditrichaceae</taxon>
        <taxon>Caldithrix</taxon>
    </lineage>
</organism>
<accession>H1XUU5</accession>
<keyword evidence="3" id="KW-1185">Reference proteome</keyword>
<proteinExistence type="predicted"/>
<feature type="chain" id="PRO_5003558480" evidence="1">
    <location>
        <begin position="22"/>
        <end position="321"/>
    </location>
</feature>
<dbReference type="HOGENOM" id="CLU_067062_0_0_0"/>
<dbReference type="OrthoDB" id="9809953at2"/>
<dbReference type="STRING" id="880073.Cabys_797"/>
<dbReference type="eggNOG" id="COG2067">
    <property type="taxonomic scope" value="Bacteria"/>
</dbReference>
<name>H1XUU5_CALAY</name>
<sequence precursor="true">MMNKWIRTLVVVMGFSWALQAGNTAGFEFLRTDFSARSSGLASAYLTMRADLEGLALNPAGLAYLGERKFAFNYTNYLLDINGGTVAYSQQVPYLKRVAFSITYLDYGQFDETDRFAVSTGNTFSANDIALAVTQADHLDQNFSYGITTKFAYSRIADYTASAWLFDFGLLYRATFESELYFAVTLQNLGWQLSSYSAATNIKEPMPTSLNVGVSKKLAHLPLEVSFRLQKLNEYSEKWYDRFKRFSVGGEFRLSDHFHFRLGYNHEQHESLQSDVTTQGKFAGLSLGVGIFVKKFRIDYAFSNFEFLGTVHRFGISGSLN</sequence>
<dbReference type="RefSeq" id="WP_006928810.1">
    <property type="nucleotide sequence ID" value="NZ_CM001402.1"/>
</dbReference>
<protein>
    <submittedName>
        <fullName evidence="2">Uncharacterized protein</fullName>
    </submittedName>
</protein>
<evidence type="ECO:0000256" key="1">
    <source>
        <dbReference type="SAM" id="SignalP"/>
    </source>
</evidence>
<dbReference type="PaxDb" id="880073-Calab_2032"/>
<gene>
    <name evidence="2" type="ORF">Calab_2032</name>
</gene>
<dbReference type="InParanoid" id="H1XUU5"/>
<dbReference type="Gene3D" id="2.40.160.60">
    <property type="entry name" value="Outer membrane protein transport protein (OMPP1/FadL/TodX)"/>
    <property type="match status" value="1"/>
</dbReference>
<dbReference type="AlphaFoldDB" id="H1XUU5"/>
<dbReference type="NCBIfam" id="NF033709">
    <property type="entry name" value="PorV_fam"/>
    <property type="match status" value="1"/>
</dbReference>
<dbReference type="SUPFAM" id="SSF56935">
    <property type="entry name" value="Porins"/>
    <property type="match status" value="1"/>
</dbReference>
<dbReference type="Proteomes" id="UP000004671">
    <property type="component" value="Chromosome"/>
</dbReference>
<evidence type="ECO:0000313" key="2">
    <source>
        <dbReference type="EMBL" id="EHO41644.1"/>
    </source>
</evidence>
<reference evidence="2 3" key="1">
    <citation type="submission" date="2011-09" db="EMBL/GenBank/DDBJ databases">
        <title>The permanent draft genome of Caldithrix abyssi DSM 13497.</title>
        <authorList>
            <consortium name="US DOE Joint Genome Institute (JGI-PGF)"/>
            <person name="Lucas S."/>
            <person name="Han J."/>
            <person name="Lapidus A."/>
            <person name="Bruce D."/>
            <person name="Goodwin L."/>
            <person name="Pitluck S."/>
            <person name="Peters L."/>
            <person name="Kyrpides N."/>
            <person name="Mavromatis K."/>
            <person name="Ivanova N."/>
            <person name="Mikhailova N."/>
            <person name="Chertkov O."/>
            <person name="Detter J.C."/>
            <person name="Tapia R."/>
            <person name="Han C."/>
            <person name="Land M."/>
            <person name="Hauser L."/>
            <person name="Markowitz V."/>
            <person name="Cheng J.-F."/>
            <person name="Hugenholtz P."/>
            <person name="Woyke T."/>
            <person name="Wu D."/>
            <person name="Spring S."/>
            <person name="Brambilla E."/>
            <person name="Klenk H.-P."/>
            <person name="Eisen J.A."/>
        </authorList>
    </citation>
    <scope>NUCLEOTIDE SEQUENCE [LARGE SCALE GENOMIC DNA]</scope>
    <source>
        <strain evidence="2 3">DSM 13497</strain>
    </source>
</reference>
<dbReference type="EMBL" id="CM001402">
    <property type="protein sequence ID" value="EHO41644.1"/>
    <property type="molecule type" value="Genomic_DNA"/>
</dbReference>
<keyword evidence="1" id="KW-0732">Signal</keyword>